<feature type="signal peptide" evidence="3">
    <location>
        <begin position="1"/>
        <end position="17"/>
    </location>
</feature>
<dbReference type="SUPFAM" id="SSF88713">
    <property type="entry name" value="Glycoside hydrolase/deacetylase"/>
    <property type="match status" value="1"/>
</dbReference>
<name>A0ABT2AHB1_9BURK</name>
<feature type="domain" description="NodB homology" evidence="4">
    <location>
        <begin position="220"/>
        <end position="293"/>
    </location>
</feature>
<evidence type="ECO:0000313" key="5">
    <source>
        <dbReference type="EMBL" id="MCS0595622.1"/>
    </source>
</evidence>
<protein>
    <submittedName>
        <fullName evidence="5">Polysaccharide deacetylase family protein</fullName>
    </submittedName>
</protein>
<dbReference type="RefSeq" id="WP_258826673.1">
    <property type="nucleotide sequence ID" value="NZ_JANUHA010000002.1"/>
</dbReference>
<dbReference type="Proteomes" id="UP001206572">
    <property type="component" value="Unassembled WGS sequence"/>
</dbReference>
<proteinExistence type="predicted"/>
<dbReference type="PANTHER" id="PTHR34216">
    <property type="match status" value="1"/>
</dbReference>
<dbReference type="EMBL" id="JANUHA010000002">
    <property type="protein sequence ID" value="MCS0595622.1"/>
    <property type="molecule type" value="Genomic_DNA"/>
</dbReference>
<dbReference type="Gene3D" id="3.20.20.370">
    <property type="entry name" value="Glycoside hydrolase/deacetylase"/>
    <property type="match status" value="1"/>
</dbReference>
<evidence type="ECO:0000256" key="2">
    <source>
        <dbReference type="ARBA" id="ARBA00022729"/>
    </source>
</evidence>
<dbReference type="InterPro" id="IPR011330">
    <property type="entry name" value="Glyco_hydro/deAcase_b/a-brl"/>
</dbReference>
<comment type="caution">
    <text evidence="5">The sequence shown here is derived from an EMBL/GenBank/DDBJ whole genome shotgun (WGS) entry which is preliminary data.</text>
</comment>
<gene>
    <name evidence="5" type="ORF">NX780_04610</name>
</gene>
<dbReference type="Pfam" id="PF01522">
    <property type="entry name" value="Polysacc_deac_1"/>
    <property type="match status" value="1"/>
</dbReference>
<feature type="chain" id="PRO_5047056621" evidence="3">
    <location>
        <begin position="18"/>
        <end position="365"/>
    </location>
</feature>
<organism evidence="5 6">
    <name type="scientific">Massilia agri</name>
    <dbReference type="NCBI Taxonomy" id="1886785"/>
    <lineage>
        <taxon>Bacteria</taxon>
        <taxon>Pseudomonadati</taxon>
        <taxon>Pseudomonadota</taxon>
        <taxon>Betaproteobacteria</taxon>
        <taxon>Burkholderiales</taxon>
        <taxon>Oxalobacteraceae</taxon>
        <taxon>Telluria group</taxon>
        <taxon>Massilia</taxon>
    </lineage>
</organism>
<keyword evidence="6" id="KW-1185">Reference proteome</keyword>
<comment type="subcellular location">
    <subcellularLocation>
        <location evidence="1">Secreted</location>
    </subcellularLocation>
</comment>
<reference evidence="5 6" key="1">
    <citation type="submission" date="2022-08" db="EMBL/GenBank/DDBJ databases">
        <title>Reclassification of Massilia species as members of the genera Telluria, Duganella, Pseudoduganella, Mokoshia gen. nov. and Zemynaea gen. nov. using orthogonal and non-orthogonal genome-based approaches.</title>
        <authorList>
            <person name="Bowman J.P."/>
        </authorList>
    </citation>
    <scope>NUCLEOTIDE SEQUENCE [LARGE SCALE GENOMIC DNA]</scope>
    <source>
        <strain evidence="5 6">JCM 31661</strain>
    </source>
</reference>
<sequence>MKLKRFAKLVVLHVAKAAGVLALLRVVTRTQARVLCYHGGNIGDECHFNPKLFCTAEHLEQRLRWLRAKGFVPTSLDEAANLRPRVNTGIPVALTLDDGWYSSGRDLLPLMAKYAHRPVLYLHTEVYETGTPVIPVCLGYIFWKAGPKKVTLAGFDPAMDGHWQLADPVQQRRLRAAAEAWLGEQSPRLLAECIERFATALGLPASSLDLSSRRFSYMTNEELHAAVAAGCTIEMHGHAHKYIVGEPASNRMNIEACRARILDAGLDQPRHYCYPSGVFDAEAANTLRALNIATATTCLPGLIAADDTDARFFLPRFLDGGNVSMIEFEAEMSGLLHVIRALLKRRSMRNVVVQESELELTHSSV</sequence>
<dbReference type="InterPro" id="IPR002509">
    <property type="entry name" value="NODB_dom"/>
</dbReference>
<dbReference type="PANTHER" id="PTHR34216:SF3">
    <property type="entry name" value="POLY-BETA-1,6-N-ACETYL-D-GLUCOSAMINE N-DEACETYLASE"/>
    <property type="match status" value="1"/>
</dbReference>
<evidence type="ECO:0000256" key="1">
    <source>
        <dbReference type="ARBA" id="ARBA00004613"/>
    </source>
</evidence>
<evidence type="ECO:0000313" key="6">
    <source>
        <dbReference type="Proteomes" id="UP001206572"/>
    </source>
</evidence>
<evidence type="ECO:0000259" key="4">
    <source>
        <dbReference type="Pfam" id="PF01522"/>
    </source>
</evidence>
<accession>A0ABT2AHB1</accession>
<dbReference type="InterPro" id="IPR051398">
    <property type="entry name" value="Polysacch_Deacetylase"/>
</dbReference>
<keyword evidence="2 3" id="KW-0732">Signal</keyword>
<evidence type="ECO:0000256" key="3">
    <source>
        <dbReference type="SAM" id="SignalP"/>
    </source>
</evidence>